<dbReference type="InterPro" id="IPR013087">
    <property type="entry name" value="Znf_C2H2_type"/>
</dbReference>
<feature type="domain" description="C2H2-type" evidence="9">
    <location>
        <begin position="575"/>
        <end position="615"/>
    </location>
</feature>
<dbReference type="InterPro" id="IPR036236">
    <property type="entry name" value="Znf_C2H2_sf"/>
</dbReference>
<evidence type="ECO:0000256" key="1">
    <source>
        <dbReference type="ARBA" id="ARBA00022723"/>
    </source>
</evidence>
<dbReference type="FunFam" id="3.30.160.60:FF:000748">
    <property type="entry name" value="PR domain zinc finger protein"/>
    <property type="match status" value="1"/>
</dbReference>
<evidence type="ECO:0000313" key="12">
    <source>
        <dbReference type="Proteomes" id="UP000233120"/>
    </source>
</evidence>
<dbReference type="FunFam" id="2.170.270.10:FF:000019">
    <property type="entry name" value="PR domain zinc finger protein 1"/>
    <property type="match status" value="1"/>
</dbReference>
<evidence type="ECO:0000259" key="9">
    <source>
        <dbReference type="PROSITE" id="PS50157"/>
    </source>
</evidence>
<dbReference type="OMA" id="LIMKMDM"/>
<dbReference type="SUPFAM" id="SSF82199">
    <property type="entry name" value="SET domain"/>
    <property type="match status" value="1"/>
</dbReference>
<dbReference type="AlphaFoldDB" id="A0A2K6BZ58"/>
<dbReference type="InterPro" id="IPR046341">
    <property type="entry name" value="SET_dom_sf"/>
</dbReference>
<comment type="subunit">
    <text evidence="6">Interacts with PRMT5. Interacts with FBXO10. Interacts with FBXO11.</text>
</comment>
<dbReference type="GO" id="GO:0008270">
    <property type="term" value="F:zinc ion binding"/>
    <property type="evidence" value="ECO:0007669"/>
    <property type="project" value="UniProtKB-KW"/>
</dbReference>
<dbReference type="Pfam" id="PF21549">
    <property type="entry name" value="PRDM2_PR"/>
    <property type="match status" value="1"/>
</dbReference>
<dbReference type="GO" id="GO:0045165">
    <property type="term" value="P:cell fate commitment"/>
    <property type="evidence" value="ECO:0007669"/>
    <property type="project" value="UniProtKB-UniRule"/>
</dbReference>
<feature type="domain" description="SET" evidence="10">
    <location>
        <begin position="84"/>
        <end position="201"/>
    </location>
</feature>
<dbReference type="PROSITE" id="PS50157">
    <property type="entry name" value="ZINC_FINGER_C2H2_2"/>
    <property type="match status" value="2"/>
</dbReference>
<dbReference type="CDD" id="cd19187">
    <property type="entry name" value="PR-SET_PRDM1"/>
    <property type="match status" value="1"/>
</dbReference>
<proteinExistence type="inferred from homology"/>
<gene>
    <name evidence="11" type="primary">PRDM1</name>
</gene>
<feature type="domain" description="C2H2-type" evidence="9">
    <location>
        <begin position="616"/>
        <end position="643"/>
    </location>
</feature>
<dbReference type="PROSITE" id="PS00028">
    <property type="entry name" value="ZINC_FINGER_C2H2_1"/>
    <property type="match status" value="1"/>
</dbReference>
<name>A0A2K6BZ58_MACNE</name>
<keyword evidence="4" id="KW-0805">Transcription regulation</keyword>
<feature type="compositionally biased region" description="Low complexity" evidence="8">
    <location>
        <begin position="323"/>
        <end position="361"/>
    </location>
</feature>
<accession>A0A2K6BZ58</accession>
<evidence type="ECO:0000256" key="5">
    <source>
        <dbReference type="ARBA" id="ARBA00023163"/>
    </source>
</evidence>
<keyword evidence="5" id="KW-0804">Transcription</keyword>
<dbReference type="Ensembl" id="ENSMNET00000040917.1">
    <property type="protein sequence ID" value="ENSMNEP00000016699.1"/>
    <property type="gene ID" value="ENSMNEG00000032369.1"/>
</dbReference>
<dbReference type="FunFam" id="3.30.160.60:FF:000446">
    <property type="entry name" value="Zinc finger protein"/>
    <property type="match status" value="1"/>
</dbReference>
<dbReference type="GeneID" id="105478777"/>
<dbReference type="SMART" id="SM00355">
    <property type="entry name" value="ZnF_C2H2"/>
    <property type="match status" value="3"/>
</dbReference>
<dbReference type="InterPro" id="IPR016608">
    <property type="entry name" value="PRDM1"/>
</dbReference>
<evidence type="ECO:0000256" key="2">
    <source>
        <dbReference type="ARBA" id="ARBA00022771"/>
    </source>
</evidence>
<dbReference type="PROSITE" id="PS50280">
    <property type="entry name" value="SET"/>
    <property type="match status" value="1"/>
</dbReference>
<dbReference type="Proteomes" id="UP000233120">
    <property type="component" value="Unassembled WGS sequence"/>
</dbReference>
<dbReference type="Pfam" id="PF00096">
    <property type="entry name" value="zf-C2H2"/>
    <property type="match status" value="1"/>
</dbReference>
<dbReference type="InterPro" id="IPR044413">
    <property type="entry name" value="PRDM1_PR-SET"/>
</dbReference>
<sequence>MLDICLEKRVGTTLAAPKCSSSAVRFQGLAEGTKGTMKMDMEDADMTLWTEAEFEEKCTYIVNDHPWDSGADGGTSVQAEASLPRNLLFKYATNSREVIGVMSKEYIPKGTRFGPLIGEIYTNDTVPKNANRKYFWRIYSRGELRHFIDGFNEEKSNWMRYVNPAHSPREQNLAACQNGMNIYFYTIKPIPANQELLVWYCRDFAERLHYPYPGELTMMNLTQTQSNLKQPSTEKNELCPKNVPKREHSVKEILKLDSNPSKGKDLYRSNISPLTSEKDLDDFRRHGSPEMPFYPRVVYPIRAPLPEDFLKASLAYGMERPTYITRSPIPSSTTPSPSARSSPDQSLKSSSPHSSPGNTVSPVGPGSQEPRDSYAYLNAPYGTEGLGSYPGYAPLPHLPPAFIPSYNAHYPKFLLPPYGMNCNGLSAVSSMNGINNFGLFPRLCPVYSNLLGGGSLPHPMLNPTSLPSSLPSDGARRLLQPEHPREVLVPAPHSAFSLTGAAASMKDKACSPTSGSPTAGTAATAEHVVQPKATSAAMAAPSSDEAMNLIKNKRNMTGYKTLPYPLKKQNGKIKYECNVCAKTFGQLSNLKVCHKRFSSTSNLKTHLRLHSGEKPYQCKVCPAKFTQFVHLKLHKRLHTRERPHKCSQCHKNYIHLCSLKVHLKGNCAAAPAPGLPLEDLTRINEEIEKFDISDNADRLEDVEDDISVISVVEKEILAVVRKEKEETGLKMSLQRNMGNGLLSSGCSLYESSDLPLMKLPPSNPLPLVPVKVKQETVEPMDP</sequence>
<dbReference type="Gene3D" id="3.30.160.60">
    <property type="entry name" value="Classic Zinc Finger"/>
    <property type="match status" value="3"/>
</dbReference>
<dbReference type="InterPro" id="IPR050331">
    <property type="entry name" value="Zinc_finger"/>
</dbReference>
<comment type="subcellular location">
    <subcellularLocation>
        <location evidence="6">Nucleus</location>
    </subcellularLocation>
    <subcellularLocation>
        <location evidence="6">Cytoplasm</location>
    </subcellularLocation>
</comment>
<dbReference type="SMART" id="SM00317">
    <property type="entry name" value="SET"/>
    <property type="match status" value="1"/>
</dbReference>
<dbReference type="GO" id="GO:0005737">
    <property type="term" value="C:cytoplasm"/>
    <property type="evidence" value="ECO:0007669"/>
    <property type="project" value="UniProtKB-SubCell"/>
</dbReference>
<keyword evidence="3" id="KW-0862">Zinc</keyword>
<evidence type="ECO:0000313" key="11">
    <source>
        <dbReference type="Ensembl" id="ENSMNEP00000016699.1"/>
    </source>
</evidence>
<comment type="function">
    <text evidence="6">Transcription factor that mediates a transcriptional program in various innate and adaptive immune tissue-resident lymphocyte T cell types such as tissue-resident memory T (Trm), natural killer (trNK) and natural killer T (NKT) cells and negatively regulates gene expression of proteins that promote the egress of tissue-resident T-cell populations from non-lymphoid organs. Plays a role in the development, retention and long-term establishment of adaptive and innate tissue-resident lymphocyte T cell types in non-lymphoid organs, such as the skin and gut, but also in other nonbarrier tissues like liver and kidney, and therefore may provide immediate immunological protection against reactivating infections or viral reinfection. Binds specifically to the PRDI element in the promoter of the beta-interferon gene. Drives the maturation of B-lymphocytes into Ig secreting cells. Associates with the transcriptional repressor ZNF683 to chromatin at gene promoter regions.</text>
</comment>
<dbReference type="Bgee" id="ENSMNEG00000032369">
    <property type="expression patterns" value="Expressed in spleen and 6 other cell types or tissues"/>
</dbReference>
<evidence type="ECO:0000256" key="4">
    <source>
        <dbReference type="ARBA" id="ARBA00023015"/>
    </source>
</evidence>
<evidence type="ECO:0000259" key="10">
    <source>
        <dbReference type="PROSITE" id="PS50280"/>
    </source>
</evidence>
<dbReference type="InterPro" id="IPR001214">
    <property type="entry name" value="SET_dom"/>
</dbReference>
<dbReference type="PIRSF" id="PIRSF013212">
    <property type="entry name" value="PRDM1"/>
    <property type="match status" value="1"/>
</dbReference>
<dbReference type="GO" id="GO:0005634">
    <property type="term" value="C:nucleus"/>
    <property type="evidence" value="ECO:0007669"/>
    <property type="project" value="UniProtKB-SubCell"/>
</dbReference>
<keyword evidence="2 7" id="KW-0863">Zinc-finger</keyword>
<feature type="region of interest" description="Disordered" evidence="8">
    <location>
        <begin position="323"/>
        <end position="377"/>
    </location>
</feature>
<evidence type="ECO:0000256" key="8">
    <source>
        <dbReference type="SAM" id="MobiDB-lite"/>
    </source>
</evidence>
<dbReference type="SUPFAM" id="SSF57667">
    <property type="entry name" value="beta-beta-alpha zinc fingers"/>
    <property type="match status" value="2"/>
</dbReference>
<dbReference type="GO" id="GO:0001227">
    <property type="term" value="F:DNA-binding transcription repressor activity, RNA polymerase II-specific"/>
    <property type="evidence" value="ECO:0007669"/>
    <property type="project" value="InterPro"/>
</dbReference>
<dbReference type="EC" id="2.1.1.-" evidence="6"/>
<evidence type="ECO:0000256" key="6">
    <source>
        <dbReference type="PIRNR" id="PIRNR013212"/>
    </source>
</evidence>
<dbReference type="Gene3D" id="2.170.270.10">
    <property type="entry name" value="SET domain"/>
    <property type="match status" value="1"/>
</dbReference>
<dbReference type="GO" id="GO:0000978">
    <property type="term" value="F:RNA polymerase II cis-regulatory region sequence-specific DNA binding"/>
    <property type="evidence" value="ECO:0007669"/>
    <property type="project" value="TreeGrafter"/>
</dbReference>
<reference evidence="11" key="2">
    <citation type="submission" date="2025-09" db="UniProtKB">
        <authorList>
            <consortium name="Ensembl"/>
        </authorList>
    </citation>
    <scope>IDENTIFICATION</scope>
</reference>
<keyword evidence="12" id="KW-1185">Reference proteome</keyword>
<dbReference type="GeneTree" id="ENSGT00940000154798"/>
<reference evidence="11" key="1">
    <citation type="submission" date="2025-08" db="UniProtKB">
        <authorList>
            <consortium name="Ensembl"/>
        </authorList>
    </citation>
    <scope>IDENTIFICATION</scope>
</reference>
<evidence type="ECO:0000256" key="3">
    <source>
        <dbReference type="ARBA" id="ARBA00022833"/>
    </source>
</evidence>
<dbReference type="PANTHER" id="PTHR16515:SF63">
    <property type="entry name" value="PR DOMAIN ZINC FINGER PROTEIN 1"/>
    <property type="match status" value="1"/>
</dbReference>
<protein>
    <recommendedName>
        <fullName evidence="6">PR domain zinc finger protein 1</fullName>
        <ecNumber evidence="6">2.1.1.-</ecNumber>
    </recommendedName>
</protein>
<evidence type="ECO:0000256" key="7">
    <source>
        <dbReference type="PROSITE-ProRule" id="PRU00042"/>
    </source>
</evidence>
<dbReference type="PANTHER" id="PTHR16515">
    <property type="entry name" value="PR DOMAIN ZINC FINGER PROTEIN"/>
    <property type="match status" value="1"/>
</dbReference>
<organism evidence="11 12">
    <name type="scientific">Macaca nemestrina</name>
    <name type="common">Pig-tailed macaque</name>
    <dbReference type="NCBI Taxonomy" id="9545"/>
    <lineage>
        <taxon>Eukaryota</taxon>
        <taxon>Metazoa</taxon>
        <taxon>Chordata</taxon>
        <taxon>Craniata</taxon>
        <taxon>Vertebrata</taxon>
        <taxon>Euteleostomi</taxon>
        <taxon>Mammalia</taxon>
        <taxon>Eutheria</taxon>
        <taxon>Euarchontoglires</taxon>
        <taxon>Primates</taxon>
        <taxon>Haplorrhini</taxon>
        <taxon>Catarrhini</taxon>
        <taxon>Cercopithecidae</taxon>
        <taxon>Cercopithecinae</taxon>
        <taxon>Macaca</taxon>
    </lineage>
</organism>
<comment type="similarity">
    <text evidence="6">Belongs to the class V-like SAM-binding methyltransferase superfamily.</text>
</comment>
<keyword evidence="1" id="KW-0479">Metal-binding</keyword>